<keyword evidence="2" id="KW-1185">Reference proteome</keyword>
<sequence length="318" mass="35629">MVEIFYGGNEKYNAVIGHFFQTAVNVSKKIKTDGNRFVHYTSADTAYKIIHNKELWLRNAAVMNDFSEVSYGLECLKAARASVAGHALTNALNSIDPSIITEADDLFWKWLPFFQSDTFLTSFAVHEDDEDDIGRLSMWRAYGNVAIVFKNDAFVNPGPNPIEGVTVSPVSYFNAKEAGDALFQMAAAIEHNSSGFRAIPKGLLVSNLFRAMRFSILANKHPGFREEREWRIIHSPSHDASPMPRLLVTVNGVPQHICKFKWPGLNGDKQFIENIDRIIIGPAEHAWVMRNAFHDLLASNGIPDAARRVAVSNIPLRR</sequence>
<dbReference type="Pfam" id="PF11185">
    <property type="entry name" value="DUF2971"/>
    <property type="match status" value="1"/>
</dbReference>
<dbReference type="Proteomes" id="UP001250791">
    <property type="component" value="Unassembled WGS sequence"/>
</dbReference>
<name>A0ABU1SYL4_9HYPH</name>
<comment type="caution">
    <text evidence="1">The sequence shown here is derived from an EMBL/GenBank/DDBJ whole genome shotgun (WGS) entry which is preliminary data.</text>
</comment>
<accession>A0ABU1SYL4</accession>
<evidence type="ECO:0008006" key="3">
    <source>
        <dbReference type="Google" id="ProtNLM"/>
    </source>
</evidence>
<proteinExistence type="predicted"/>
<organism evidence="1 2">
    <name type="scientific">Rhizobium miluonense</name>
    <dbReference type="NCBI Taxonomy" id="411945"/>
    <lineage>
        <taxon>Bacteria</taxon>
        <taxon>Pseudomonadati</taxon>
        <taxon>Pseudomonadota</taxon>
        <taxon>Alphaproteobacteria</taxon>
        <taxon>Hyphomicrobiales</taxon>
        <taxon>Rhizobiaceae</taxon>
        <taxon>Rhizobium/Agrobacterium group</taxon>
        <taxon>Rhizobium</taxon>
    </lineage>
</organism>
<evidence type="ECO:0000313" key="1">
    <source>
        <dbReference type="EMBL" id="MDR6904069.1"/>
    </source>
</evidence>
<gene>
    <name evidence="1" type="ORF">J2W52_005702</name>
</gene>
<protein>
    <recommendedName>
        <fullName evidence="3">DUF2971 domain-containing protein</fullName>
    </recommendedName>
</protein>
<dbReference type="EMBL" id="JAVDUP010000013">
    <property type="protein sequence ID" value="MDR6904069.1"/>
    <property type="molecule type" value="Genomic_DNA"/>
</dbReference>
<evidence type="ECO:0000313" key="2">
    <source>
        <dbReference type="Proteomes" id="UP001250791"/>
    </source>
</evidence>
<dbReference type="InterPro" id="IPR021352">
    <property type="entry name" value="DUF2971"/>
</dbReference>
<reference evidence="1 2" key="1">
    <citation type="submission" date="2023-07" db="EMBL/GenBank/DDBJ databases">
        <title>Sorghum-associated microbial communities from plants grown in Nebraska, USA.</title>
        <authorList>
            <person name="Schachtman D."/>
        </authorList>
    </citation>
    <scope>NUCLEOTIDE SEQUENCE [LARGE SCALE GENOMIC DNA]</scope>
    <source>
        <strain evidence="1 2">3199</strain>
    </source>
</reference>